<keyword evidence="2" id="KW-0479">Metal-binding</keyword>
<proteinExistence type="predicted"/>
<evidence type="ECO:0000256" key="6">
    <source>
        <dbReference type="ARBA" id="ARBA00023049"/>
    </source>
</evidence>
<dbReference type="GO" id="GO:0006508">
    <property type="term" value="P:proteolysis"/>
    <property type="evidence" value="ECO:0007669"/>
    <property type="project" value="UniProtKB-KW"/>
</dbReference>
<keyword evidence="15" id="KW-1185">Reference proteome</keyword>
<feature type="domain" description="Myb-like" evidence="11">
    <location>
        <begin position="31"/>
        <end position="75"/>
    </location>
</feature>
<feature type="domain" description="HTH myb-type" evidence="13">
    <location>
        <begin position="31"/>
        <end position="79"/>
    </location>
</feature>
<feature type="region of interest" description="Disordered" evidence="10">
    <location>
        <begin position="1"/>
        <end position="20"/>
    </location>
</feature>
<keyword evidence="9" id="KW-0539">Nucleus</keyword>
<comment type="caution">
    <text evidence="14">The sequence shown here is derived from an EMBL/GenBank/DDBJ whole genome shotgun (WGS) entry which is preliminary data.</text>
</comment>
<dbReference type="Gene3D" id="1.10.10.60">
    <property type="entry name" value="Homeodomain-like"/>
    <property type="match status" value="1"/>
</dbReference>
<evidence type="ECO:0000256" key="1">
    <source>
        <dbReference type="ARBA" id="ARBA00022670"/>
    </source>
</evidence>
<evidence type="ECO:0000256" key="10">
    <source>
        <dbReference type="SAM" id="MobiDB-lite"/>
    </source>
</evidence>
<evidence type="ECO:0000256" key="4">
    <source>
        <dbReference type="ARBA" id="ARBA00022833"/>
    </source>
</evidence>
<evidence type="ECO:0000256" key="3">
    <source>
        <dbReference type="ARBA" id="ARBA00022801"/>
    </source>
</evidence>
<dbReference type="GO" id="GO:0008237">
    <property type="term" value="F:metallopeptidase activity"/>
    <property type="evidence" value="ECO:0007669"/>
    <property type="project" value="UniProtKB-KW"/>
</dbReference>
<keyword evidence="4" id="KW-0862">Zinc</keyword>
<keyword evidence="3" id="KW-0378">Hydrolase</keyword>
<evidence type="ECO:0000256" key="2">
    <source>
        <dbReference type="ARBA" id="ARBA00022723"/>
    </source>
</evidence>
<dbReference type="GO" id="GO:0046872">
    <property type="term" value="F:metal ion binding"/>
    <property type="evidence" value="ECO:0007669"/>
    <property type="project" value="UniProtKB-KW"/>
</dbReference>
<dbReference type="FunFam" id="1.10.10.60:FF:000151">
    <property type="entry name" value="histone H2A deubiquitinase MYSM1 isoform X2"/>
    <property type="match status" value="1"/>
</dbReference>
<evidence type="ECO:0000256" key="8">
    <source>
        <dbReference type="ARBA" id="ARBA00023163"/>
    </source>
</evidence>
<dbReference type="InterPro" id="IPR009057">
    <property type="entry name" value="Homeodomain-like_sf"/>
</dbReference>
<dbReference type="OrthoDB" id="118550at2759"/>
<organism evidence="14 15">
    <name type="scientific">Triparma retinervis</name>
    <dbReference type="NCBI Taxonomy" id="2557542"/>
    <lineage>
        <taxon>Eukaryota</taxon>
        <taxon>Sar</taxon>
        <taxon>Stramenopiles</taxon>
        <taxon>Ochrophyta</taxon>
        <taxon>Bolidophyceae</taxon>
        <taxon>Parmales</taxon>
        <taxon>Triparmaceae</taxon>
        <taxon>Triparma</taxon>
    </lineage>
</organism>
<dbReference type="NCBIfam" id="TIGR01557">
    <property type="entry name" value="myb_SHAQKYF"/>
    <property type="match status" value="1"/>
</dbReference>
<dbReference type="PROSITE" id="PS50090">
    <property type="entry name" value="MYB_LIKE"/>
    <property type="match status" value="1"/>
</dbReference>
<evidence type="ECO:0000313" key="15">
    <source>
        <dbReference type="Proteomes" id="UP001165082"/>
    </source>
</evidence>
<evidence type="ECO:0000256" key="9">
    <source>
        <dbReference type="ARBA" id="ARBA00023242"/>
    </source>
</evidence>
<feature type="region of interest" description="Disordered" evidence="10">
    <location>
        <begin position="104"/>
        <end position="135"/>
    </location>
</feature>
<keyword evidence="1" id="KW-0645">Protease</keyword>
<dbReference type="SUPFAM" id="SSF46689">
    <property type="entry name" value="Homeodomain-like"/>
    <property type="match status" value="1"/>
</dbReference>
<evidence type="ECO:0000313" key="14">
    <source>
        <dbReference type="EMBL" id="GMH50851.1"/>
    </source>
</evidence>
<feature type="non-terminal residue" evidence="14">
    <location>
        <position position="1"/>
    </location>
</feature>
<dbReference type="InterPro" id="IPR017884">
    <property type="entry name" value="SANT_dom"/>
</dbReference>
<dbReference type="InterPro" id="IPR001005">
    <property type="entry name" value="SANT/Myb"/>
</dbReference>
<keyword evidence="7" id="KW-0238">DNA-binding</keyword>
<evidence type="ECO:0000259" key="11">
    <source>
        <dbReference type="PROSITE" id="PS50090"/>
    </source>
</evidence>
<name>A0A9W6ZEM9_9STRA</name>
<dbReference type="AlphaFoldDB" id="A0A9W6ZEM9"/>
<dbReference type="PANTHER" id="PTHR12802">
    <property type="entry name" value="SWI/SNF COMPLEX-RELATED"/>
    <property type="match status" value="1"/>
</dbReference>
<dbReference type="InterPro" id="IPR017930">
    <property type="entry name" value="Myb_dom"/>
</dbReference>
<dbReference type="SMART" id="SM00717">
    <property type="entry name" value="SANT"/>
    <property type="match status" value="1"/>
</dbReference>
<feature type="domain" description="SANT" evidence="12">
    <location>
        <begin position="28"/>
        <end position="64"/>
    </location>
</feature>
<dbReference type="Proteomes" id="UP001165082">
    <property type="component" value="Unassembled WGS sequence"/>
</dbReference>
<evidence type="ECO:0000256" key="5">
    <source>
        <dbReference type="ARBA" id="ARBA00023015"/>
    </source>
</evidence>
<feature type="compositionally biased region" description="Basic residues" evidence="10">
    <location>
        <begin position="114"/>
        <end position="135"/>
    </location>
</feature>
<evidence type="ECO:0000259" key="13">
    <source>
        <dbReference type="PROSITE" id="PS51294"/>
    </source>
</evidence>
<dbReference type="Pfam" id="PF00249">
    <property type="entry name" value="Myb_DNA-binding"/>
    <property type="match status" value="1"/>
</dbReference>
<keyword evidence="8" id="KW-0804">Transcription</keyword>
<reference evidence="14" key="1">
    <citation type="submission" date="2022-07" db="EMBL/GenBank/DDBJ databases">
        <title>Genome analysis of Parmales, a sister group of diatoms, reveals the evolutionary specialization of diatoms from phago-mixotrophs to photoautotrophs.</title>
        <authorList>
            <person name="Ban H."/>
            <person name="Sato S."/>
            <person name="Yoshikawa S."/>
            <person name="Kazumasa Y."/>
            <person name="Nakamura Y."/>
            <person name="Ichinomiya M."/>
            <person name="Saitoh K."/>
            <person name="Sato N."/>
            <person name="Blanc-Mathieu R."/>
            <person name="Endo H."/>
            <person name="Kuwata A."/>
            <person name="Ogata H."/>
        </authorList>
    </citation>
    <scope>NUCLEOTIDE SEQUENCE</scope>
</reference>
<dbReference type="EMBL" id="BRXZ01005834">
    <property type="protein sequence ID" value="GMH50851.1"/>
    <property type="molecule type" value="Genomic_DNA"/>
</dbReference>
<dbReference type="PROSITE" id="PS51294">
    <property type="entry name" value="HTH_MYB"/>
    <property type="match status" value="1"/>
</dbReference>
<keyword evidence="5" id="KW-0805">Transcription regulation</keyword>
<dbReference type="CDD" id="cd00167">
    <property type="entry name" value="SANT"/>
    <property type="match status" value="1"/>
</dbReference>
<sequence>QSAKRVAEMSSADSMHGHSEQVVPLGMEATGRWTKQEHLLFLEGLKAHGKEWKRVAAHVRTRTVVQTRTHAQKYFQKVMKAGIRGDEDDPSIMGVENGEVIMMMGKDPSSTASNKKKKKSVKSASKKSKVRGGSV</sequence>
<evidence type="ECO:0000259" key="12">
    <source>
        <dbReference type="PROSITE" id="PS51293"/>
    </source>
</evidence>
<dbReference type="InterPro" id="IPR006447">
    <property type="entry name" value="Myb_dom_plants"/>
</dbReference>
<dbReference type="GO" id="GO:0003677">
    <property type="term" value="F:DNA binding"/>
    <property type="evidence" value="ECO:0007669"/>
    <property type="project" value="UniProtKB-KW"/>
</dbReference>
<keyword evidence="6" id="KW-0482">Metalloprotease</keyword>
<dbReference type="PROSITE" id="PS51293">
    <property type="entry name" value="SANT"/>
    <property type="match status" value="1"/>
</dbReference>
<evidence type="ECO:0000256" key="7">
    <source>
        <dbReference type="ARBA" id="ARBA00023125"/>
    </source>
</evidence>
<accession>A0A9W6ZEM9</accession>
<gene>
    <name evidence="14" type="ORF">TrRE_jg931</name>
</gene>
<protein>
    <submittedName>
        <fullName evidence="14">Uncharacterized protein</fullName>
    </submittedName>
</protein>